<evidence type="ECO:0000313" key="1">
    <source>
        <dbReference type="EMBL" id="KAG5570966.1"/>
    </source>
</evidence>
<name>A0A9J5W7G5_SOLCO</name>
<keyword evidence="2" id="KW-1185">Reference proteome</keyword>
<evidence type="ECO:0008006" key="3">
    <source>
        <dbReference type="Google" id="ProtNLM"/>
    </source>
</evidence>
<comment type="caution">
    <text evidence="1">The sequence shown here is derived from an EMBL/GenBank/DDBJ whole genome shotgun (WGS) entry which is preliminary data.</text>
</comment>
<proteinExistence type="predicted"/>
<evidence type="ECO:0000313" key="2">
    <source>
        <dbReference type="Proteomes" id="UP000824120"/>
    </source>
</evidence>
<organism evidence="1 2">
    <name type="scientific">Solanum commersonii</name>
    <name type="common">Commerson's wild potato</name>
    <name type="synonym">Commerson's nightshade</name>
    <dbReference type="NCBI Taxonomy" id="4109"/>
    <lineage>
        <taxon>Eukaryota</taxon>
        <taxon>Viridiplantae</taxon>
        <taxon>Streptophyta</taxon>
        <taxon>Embryophyta</taxon>
        <taxon>Tracheophyta</taxon>
        <taxon>Spermatophyta</taxon>
        <taxon>Magnoliopsida</taxon>
        <taxon>eudicotyledons</taxon>
        <taxon>Gunneridae</taxon>
        <taxon>Pentapetalae</taxon>
        <taxon>asterids</taxon>
        <taxon>lamiids</taxon>
        <taxon>Solanales</taxon>
        <taxon>Solanaceae</taxon>
        <taxon>Solanoideae</taxon>
        <taxon>Solaneae</taxon>
        <taxon>Solanum</taxon>
    </lineage>
</organism>
<protein>
    <recommendedName>
        <fullName evidence="3">FBD domain-containing protein</fullName>
    </recommendedName>
</protein>
<reference evidence="1 2" key="1">
    <citation type="submission" date="2020-09" db="EMBL/GenBank/DDBJ databases">
        <title>De no assembly of potato wild relative species, Solanum commersonii.</title>
        <authorList>
            <person name="Cho K."/>
        </authorList>
    </citation>
    <scope>NUCLEOTIDE SEQUENCE [LARGE SCALE GENOMIC DNA]</scope>
    <source>
        <strain evidence="1">LZ3.2</strain>
        <tissue evidence="1">Leaf</tissue>
    </source>
</reference>
<dbReference type="EMBL" id="JACXVP010000012">
    <property type="protein sequence ID" value="KAG5570966.1"/>
    <property type="molecule type" value="Genomic_DNA"/>
</dbReference>
<sequence>MGGFDILRPFLESTRHNFDVGRGSHLLIVGKMQMVDNKFLYFKTFLPLDNLLRSTSDFQFDFGRGRHFLTVGGMKMVDNTFLYFKNFLPLDNLLRSTHNLENLMIFYDMPCEDIDLIDDKYLSFEQNIFKVSLQNLKNVKVMPFCSRTRSFDAIKLHQFLKFLLDHAINPEKLDIVPDHKDCNSFSTSTSM</sequence>
<dbReference type="AlphaFoldDB" id="A0A9J5W7G5"/>
<dbReference type="Proteomes" id="UP000824120">
    <property type="component" value="Chromosome 12"/>
</dbReference>
<gene>
    <name evidence="1" type="ORF">H5410_060732</name>
</gene>
<accession>A0A9J5W7G5</accession>